<dbReference type="Proteomes" id="UP001649230">
    <property type="component" value="Chromosome"/>
</dbReference>
<dbReference type="EMBL" id="CP090978">
    <property type="protein sequence ID" value="UJF32367.1"/>
    <property type="molecule type" value="Genomic_DNA"/>
</dbReference>
<keyword evidence="3" id="KW-1185">Reference proteome</keyword>
<keyword evidence="1" id="KW-1133">Transmembrane helix</keyword>
<keyword evidence="1" id="KW-0812">Transmembrane</keyword>
<evidence type="ECO:0000313" key="2">
    <source>
        <dbReference type="EMBL" id="UJF32367.1"/>
    </source>
</evidence>
<feature type="transmembrane region" description="Helical" evidence="1">
    <location>
        <begin position="5"/>
        <end position="24"/>
    </location>
</feature>
<organism evidence="2 3">
    <name type="scientific">Paenibacillus hexagrammi</name>
    <dbReference type="NCBI Taxonomy" id="2908839"/>
    <lineage>
        <taxon>Bacteria</taxon>
        <taxon>Bacillati</taxon>
        <taxon>Bacillota</taxon>
        <taxon>Bacilli</taxon>
        <taxon>Bacillales</taxon>
        <taxon>Paenibacillaceae</taxon>
        <taxon>Paenibacillus</taxon>
    </lineage>
</organism>
<gene>
    <name evidence="2" type="ORF">L0M14_22075</name>
</gene>
<accession>A0ABY3SHE0</accession>
<feature type="transmembrane region" description="Helical" evidence="1">
    <location>
        <begin position="30"/>
        <end position="49"/>
    </location>
</feature>
<protein>
    <submittedName>
        <fullName evidence="2">Uncharacterized protein</fullName>
    </submittedName>
</protein>
<reference evidence="2 3" key="1">
    <citation type="journal article" date="2024" name="Int. J. Syst. Evol. Microbiol.">
        <title>Paenibacillus hexagrammi sp. nov., a novel bacterium isolated from the gut content of Hexagrammos agrammus.</title>
        <authorList>
            <person name="Jung H.K."/>
            <person name="Kim D.G."/>
            <person name="Zin H."/>
            <person name="Park J."/>
            <person name="Jung H."/>
            <person name="Kim Y.O."/>
            <person name="Kong H.J."/>
            <person name="Kim J.W."/>
            <person name="Kim Y.S."/>
        </authorList>
    </citation>
    <scope>NUCLEOTIDE SEQUENCE [LARGE SCALE GENOMIC DNA]</scope>
    <source>
        <strain evidence="2 3">YPD9-1</strain>
    </source>
</reference>
<proteinExistence type="predicted"/>
<evidence type="ECO:0000256" key="1">
    <source>
        <dbReference type="SAM" id="Phobius"/>
    </source>
</evidence>
<dbReference type="RefSeq" id="WP_235118711.1">
    <property type="nucleotide sequence ID" value="NZ_CP090978.1"/>
</dbReference>
<name>A0ABY3SHE0_9BACL</name>
<sequence>MLRYYYYLILVNMLVSVLIFVPRIMLEHKYSGAIMSIGLGGYSVGYFYTQTAMRWRSFRDRPSPKY</sequence>
<keyword evidence="1" id="KW-0472">Membrane</keyword>
<evidence type="ECO:0000313" key="3">
    <source>
        <dbReference type="Proteomes" id="UP001649230"/>
    </source>
</evidence>